<sequence length="341" mass="39789">MDLRKIILSELKKRKEIRAADIIKRTGFSRAYVNRFFKNLQEEGEVALVGKANRAKYVYSGREFLLKAKKRIKNTRIILSNKNLSEDIILERIKRDTGIFIDIRRNVTEIADYAFLEMLNNAIEHSKSRKIEISLNEDARLMKFEIFDAGIGIFRNIMNKRRLKNELEAIQDLIKGKQTTMPHAHSGEGIFFTSKAVDMLTLQSSGKKLIFNNIIGDIFVKDAKKIKGTRVIFTIDLKSKRDLAKIFREFSDRSFEFDKTNVTVKLFKMDTEYISRSQARRILAGLDKFRKIVLDFRDVDTVGQAFADEIFRVWKSLHKNASVEYKNANENINFMIQRARR</sequence>
<organism evidence="2 3">
    <name type="scientific">Candidatus Giovannonibacteria bacterium RIFCSPHIGHO2_02_42_15</name>
    <dbReference type="NCBI Taxonomy" id="1798329"/>
    <lineage>
        <taxon>Bacteria</taxon>
        <taxon>Candidatus Giovannoniibacteriota</taxon>
    </lineage>
</organism>
<gene>
    <name evidence="2" type="ORF">A2Z53_01930</name>
</gene>
<dbReference type="Proteomes" id="UP000177451">
    <property type="component" value="Unassembled WGS sequence"/>
</dbReference>
<reference evidence="2 3" key="1">
    <citation type="journal article" date="2016" name="Nat. Commun.">
        <title>Thousands of microbial genomes shed light on interconnected biogeochemical processes in an aquifer system.</title>
        <authorList>
            <person name="Anantharaman K."/>
            <person name="Brown C.T."/>
            <person name="Hug L.A."/>
            <person name="Sharon I."/>
            <person name="Castelle C.J."/>
            <person name="Probst A.J."/>
            <person name="Thomas B.C."/>
            <person name="Singh A."/>
            <person name="Wilkins M.J."/>
            <person name="Karaoz U."/>
            <person name="Brodie E.L."/>
            <person name="Williams K.H."/>
            <person name="Hubbard S.S."/>
            <person name="Banfield J.F."/>
        </authorList>
    </citation>
    <scope>NUCLEOTIDE SEQUENCE [LARGE SCALE GENOMIC DNA]</scope>
</reference>
<dbReference type="SUPFAM" id="SSF55874">
    <property type="entry name" value="ATPase domain of HSP90 chaperone/DNA topoisomerase II/histidine kinase"/>
    <property type="match status" value="1"/>
</dbReference>
<protein>
    <recommendedName>
        <fullName evidence="1">DUF4325 domain-containing protein</fullName>
    </recommendedName>
</protein>
<feature type="domain" description="DUF4325" evidence="1">
    <location>
        <begin position="279"/>
        <end position="332"/>
    </location>
</feature>
<accession>A0A1F5VPW8</accession>
<evidence type="ECO:0000313" key="2">
    <source>
        <dbReference type="EMBL" id="OGF65400.1"/>
    </source>
</evidence>
<dbReference type="InterPro" id="IPR036390">
    <property type="entry name" value="WH_DNA-bd_sf"/>
</dbReference>
<evidence type="ECO:0000259" key="1">
    <source>
        <dbReference type="Pfam" id="PF14213"/>
    </source>
</evidence>
<dbReference type="Gene3D" id="3.30.565.10">
    <property type="entry name" value="Histidine kinase-like ATPase, C-terminal domain"/>
    <property type="match status" value="1"/>
</dbReference>
<evidence type="ECO:0000313" key="3">
    <source>
        <dbReference type="Proteomes" id="UP000177451"/>
    </source>
</evidence>
<dbReference type="InterPro" id="IPR025474">
    <property type="entry name" value="DUF4325"/>
</dbReference>
<comment type="caution">
    <text evidence="2">The sequence shown here is derived from an EMBL/GenBank/DDBJ whole genome shotgun (WGS) entry which is preliminary data.</text>
</comment>
<name>A0A1F5VPW8_9BACT</name>
<dbReference type="AlphaFoldDB" id="A0A1F5VPW8"/>
<dbReference type="Pfam" id="PF14213">
    <property type="entry name" value="DUF4325"/>
    <property type="match status" value="1"/>
</dbReference>
<proteinExistence type="predicted"/>
<dbReference type="Gene3D" id="1.10.10.10">
    <property type="entry name" value="Winged helix-like DNA-binding domain superfamily/Winged helix DNA-binding domain"/>
    <property type="match status" value="1"/>
</dbReference>
<dbReference type="SUPFAM" id="SSF46785">
    <property type="entry name" value="Winged helix' DNA-binding domain"/>
    <property type="match status" value="1"/>
</dbReference>
<dbReference type="InterPro" id="IPR036388">
    <property type="entry name" value="WH-like_DNA-bd_sf"/>
</dbReference>
<dbReference type="EMBL" id="MFHH01000005">
    <property type="protein sequence ID" value="OGF65400.1"/>
    <property type="molecule type" value="Genomic_DNA"/>
</dbReference>
<dbReference type="InterPro" id="IPR036890">
    <property type="entry name" value="HATPase_C_sf"/>
</dbReference>